<reference evidence="1" key="1">
    <citation type="submission" date="2012-07" db="EMBL/GenBank/DDBJ databases">
        <authorList>
            <person name="Cummings C."/>
        </authorList>
    </citation>
    <scope>NUCLEOTIDE SEQUENCE</scope>
    <source>
        <strain evidence="1">1330</strain>
    </source>
</reference>
<dbReference type="EMBL" id="CAKW01000073">
    <property type="protein sequence ID" value="CCJ72676.1"/>
    <property type="molecule type" value="Genomic_DNA"/>
</dbReference>
<protein>
    <submittedName>
        <fullName evidence="1">Uncharacterized protein</fullName>
    </submittedName>
</protein>
<dbReference type="Proteomes" id="UP000009340">
    <property type="component" value="Unassembled WGS sequence"/>
</dbReference>
<name>K8A0F4_9ENTR</name>
<dbReference type="AlphaFoldDB" id="K8A0F4"/>
<evidence type="ECO:0000313" key="2">
    <source>
        <dbReference type="Proteomes" id="UP000009340"/>
    </source>
</evidence>
<sequence length="37" mass="4293">MKKNDIVFPTRARGNHNNLTTRGLLQKWEAFHAARCP</sequence>
<evidence type="ECO:0000313" key="1">
    <source>
        <dbReference type="EMBL" id="CCJ72676.1"/>
    </source>
</evidence>
<comment type="caution">
    <text evidence="1">The sequence shown here is derived from an EMBL/GenBank/DDBJ whole genome shotgun (WGS) entry which is preliminary data.</text>
</comment>
<accession>K8A0F4</accession>
<organism evidence="1 2">
    <name type="scientific">Cronobacter condimenti 1330</name>
    <dbReference type="NCBI Taxonomy" id="1073999"/>
    <lineage>
        <taxon>Bacteria</taxon>
        <taxon>Pseudomonadati</taxon>
        <taxon>Pseudomonadota</taxon>
        <taxon>Gammaproteobacteria</taxon>
        <taxon>Enterobacterales</taxon>
        <taxon>Enterobacteriaceae</taxon>
        <taxon>Cronobacter</taxon>
    </lineage>
</organism>
<gene>
    <name evidence="1" type="ORF">BN137_2044</name>
</gene>
<proteinExistence type="predicted"/>